<evidence type="ECO:0000313" key="12">
    <source>
        <dbReference type="Proteomes" id="UP000593910"/>
    </source>
</evidence>
<evidence type="ECO:0000256" key="5">
    <source>
        <dbReference type="ARBA" id="ARBA00023237"/>
    </source>
</evidence>
<dbReference type="GO" id="GO:0071555">
    <property type="term" value="P:cell wall organization"/>
    <property type="evidence" value="ECO:0007669"/>
    <property type="project" value="UniProtKB-KW"/>
</dbReference>
<dbReference type="InterPro" id="IPR000189">
    <property type="entry name" value="Transglyc_AS"/>
</dbReference>
<reference evidence="11 12" key="1">
    <citation type="submission" date="2019-06" db="EMBL/GenBank/DDBJ databases">
        <title>Sulfurimonas gotlandica sp. nov., a chemoautotrophic and psychrotolerant epsilonproteobacterium isolated from a pelagic redoxcline, and an emended description of the genus Sulfurimonas.</title>
        <authorList>
            <person name="Wang S."/>
            <person name="Jiang L."/>
            <person name="Shao Z."/>
        </authorList>
    </citation>
    <scope>NUCLEOTIDE SEQUENCE [LARGE SCALE GENOMIC DNA]</scope>
    <source>
        <strain evidence="11 12">B2</strain>
    </source>
</reference>
<proteinExistence type="inferred from homology"/>
<dbReference type="GO" id="GO:0009279">
    <property type="term" value="C:cell outer membrane"/>
    <property type="evidence" value="ECO:0007669"/>
    <property type="project" value="UniProtKB-SubCell"/>
</dbReference>
<keyword evidence="9" id="KW-0812">Transmembrane</keyword>
<protein>
    <submittedName>
        <fullName evidence="11">Membrane-bound lytic murein transglycosylase MltF</fullName>
        <ecNumber evidence="11">4.2.2.-</ecNumber>
    </submittedName>
</protein>
<feature type="coiled-coil region" evidence="8">
    <location>
        <begin position="452"/>
        <end position="479"/>
    </location>
</feature>
<dbReference type="PANTHER" id="PTHR35936">
    <property type="entry name" value="MEMBRANE-BOUND LYTIC MUREIN TRANSGLYCOSYLASE F"/>
    <property type="match status" value="1"/>
</dbReference>
<keyword evidence="7" id="KW-0961">Cell wall biogenesis/degradation</keyword>
<evidence type="ECO:0000256" key="6">
    <source>
        <dbReference type="ARBA" id="ARBA00023239"/>
    </source>
</evidence>
<evidence type="ECO:0000256" key="4">
    <source>
        <dbReference type="ARBA" id="ARBA00023136"/>
    </source>
</evidence>
<comment type="similarity">
    <text evidence="2">Belongs to the transglycosylase Slt family.</text>
</comment>
<evidence type="ECO:0000256" key="3">
    <source>
        <dbReference type="ARBA" id="ARBA00022729"/>
    </source>
</evidence>
<keyword evidence="3" id="KW-0732">Signal</keyword>
<comment type="subcellular location">
    <subcellularLocation>
        <location evidence="1">Cell outer membrane</location>
        <topology evidence="1">Peripheral membrane protein</topology>
    </subcellularLocation>
</comment>
<keyword evidence="9" id="KW-1133">Transmembrane helix</keyword>
<evidence type="ECO:0000256" key="1">
    <source>
        <dbReference type="ARBA" id="ARBA00004339"/>
    </source>
</evidence>
<dbReference type="SUPFAM" id="SSF53955">
    <property type="entry name" value="Lysozyme-like"/>
    <property type="match status" value="1"/>
</dbReference>
<dbReference type="InterPro" id="IPR001638">
    <property type="entry name" value="Solute-binding_3/MltF_N"/>
</dbReference>
<sequence>MNKFLHIGVYLFFASSFFLFGWFSHATYEPGKRIEKKSILDTIKERKTLNVVLLNAPSTYYIGPDGPSGFEYELLDAYAKSLGVELNITAAHTVKEALEYVGKEGIDLVSASLTKTPHREELYNFGPSYFEVQEQVICHRGMLGSSKFPRDVEDLEGLEIVVGENTSYYETVNSLIDDGFDINVSVTSEYSTEELLEMVSNHQIDCTLADSNIYSINLKYFPDIAMAFAISGREQLAWILPPNSTKLETNMYTWLNSFVQTGKMTRLKDHYYSYVLFFDYYNTKMFYKRVDSRLPRYESYFKNSATRFGIPWTLLAAVSYQESHWNPKAKSFTGVRGMMMLTRHTARLLGVKNRLDPRQSIVGGTRHLKQMIKNVPEGVEGEDRLKFALAAYNVGGGHIQDAMSLAKKLGLNQYVWSDLKIVLPLLSQKKYYKTLKFGYARGSEPVKYVEAIYNYKSILDKLVDEKEKAEEEKKLDENTTHQL</sequence>
<dbReference type="KEGG" id="smax:FJR03_02060"/>
<dbReference type="AlphaFoldDB" id="A0A7M1AVH2"/>
<gene>
    <name evidence="11" type="primary">mltF</name>
    <name evidence="11" type="ORF">FJR03_02060</name>
</gene>
<dbReference type="HAMAP" id="MF_02016">
    <property type="entry name" value="MltF"/>
    <property type="match status" value="1"/>
</dbReference>
<dbReference type="SMART" id="SM00062">
    <property type="entry name" value="PBPb"/>
    <property type="match status" value="1"/>
</dbReference>
<evidence type="ECO:0000256" key="8">
    <source>
        <dbReference type="SAM" id="Coils"/>
    </source>
</evidence>
<dbReference type="InterPro" id="IPR023346">
    <property type="entry name" value="Lysozyme-like_dom_sf"/>
</dbReference>
<keyword evidence="6 11" id="KW-0456">Lyase</keyword>
<evidence type="ECO:0000256" key="2">
    <source>
        <dbReference type="ARBA" id="ARBA00007734"/>
    </source>
</evidence>
<dbReference type="PANTHER" id="PTHR35936:SF32">
    <property type="entry name" value="MEMBRANE-BOUND LYTIC MUREIN TRANSGLYCOSYLASE F"/>
    <property type="match status" value="1"/>
</dbReference>
<dbReference type="InterPro" id="IPR023703">
    <property type="entry name" value="MltF"/>
</dbReference>
<dbReference type="EC" id="4.2.2.-" evidence="11"/>
<dbReference type="SUPFAM" id="SSF53850">
    <property type="entry name" value="Periplasmic binding protein-like II"/>
    <property type="match status" value="1"/>
</dbReference>
<feature type="domain" description="Solute-binding protein family 3/N-terminal" evidence="10">
    <location>
        <begin position="48"/>
        <end position="275"/>
    </location>
</feature>
<dbReference type="NCBIfam" id="NF008112">
    <property type="entry name" value="PRK10859.1"/>
    <property type="match status" value="1"/>
</dbReference>
<dbReference type="PROSITE" id="PS00922">
    <property type="entry name" value="TRANSGLYCOSYLASE"/>
    <property type="match status" value="1"/>
</dbReference>
<evidence type="ECO:0000313" key="11">
    <source>
        <dbReference type="EMBL" id="QOP40588.1"/>
    </source>
</evidence>
<organism evidence="11 12">
    <name type="scientific">Sulfurimonas marina</name>
    <dbReference type="NCBI Taxonomy" id="2590551"/>
    <lineage>
        <taxon>Bacteria</taxon>
        <taxon>Pseudomonadati</taxon>
        <taxon>Campylobacterota</taxon>
        <taxon>Epsilonproteobacteria</taxon>
        <taxon>Campylobacterales</taxon>
        <taxon>Sulfurimonadaceae</taxon>
        <taxon>Sulfurimonas</taxon>
    </lineage>
</organism>
<dbReference type="CDD" id="cd01009">
    <property type="entry name" value="PBP2_YfhD_N"/>
    <property type="match status" value="1"/>
</dbReference>
<dbReference type="GO" id="GO:0009253">
    <property type="term" value="P:peptidoglycan catabolic process"/>
    <property type="evidence" value="ECO:0007669"/>
    <property type="project" value="TreeGrafter"/>
</dbReference>
<dbReference type="Pfam" id="PF00497">
    <property type="entry name" value="SBP_bac_3"/>
    <property type="match status" value="1"/>
</dbReference>
<evidence type="ECO:0000256" key="7">
    <source>
        <dbReference type="ARBA" id="ARBA00023316"/>
    </source>
</evidence>
<dbReference type="Pfam" id="PF01464">
    <property type="entry name" value="SLT"/>
    <property type="match status" value="1"/>
</dbReference>
<evidence type="ECO:0000256" key="9">
    <source>
        <dbReference type="SAM" id="Phobius"/>
    </source>
</evidence>
<evidence type="ECO:0000259" key="10">
    <source>
        <dbReference type="SMART" id="SM00062"/>
    </source>
</evidence>
<keyword evidence="4 9" id="KW-0472">Membrane</keyword>
<dbReference type="RefSeq" id="WP_193114008.1">
    <property type="nucleotide sequence ID" value="NZ_CP041165.1"/>
</dbReference>
<keyword evidence="12" id="KW-1185">Reference proteome</keyword>
<name>A0A7M1AVH2_9BACT</name>
<dbReference type="Gene3D" id="1.10.530.10">
    <property type="match status" value="1"/>
</dbReference>
<dbReference type="Gene3D" id="3.40.190.10">
    <property type="entry name" value="Periplasmic binding protein-like II"/>
    <property type="match status" value="2"/>
</dbReference>
<keyword evidence="8" id="KW-0175">Coiled coil</keyword>
<dbReference type="CDD" id="cd13403">
    <property type="entry name" value="MLTF-like"/>
    <property type="match status" value="1"/>
</dbReference>
<dbReference type="Proteomes" id="UP000593910">
    <property type="component" value="Chromosome"/>
</dbReference>
<dbReference type="InterPro" id="IPR008258">
    <property type="entry name" value="Transglycosylase_SLT_dom_1"/>
</dbReference>
<accession>A0A7M1AVH2</accession>
<dbReference type="EMBL" id="CP041165">
    <property type="protein sequence ID" value="QOP40588.1"/>
    <property type="molecule type" value="Genomic_DNA"/>
</dbReference>
<keyword evidence="5" id="KW-0998">Cell outer membrane</keyword>
<dbReference type="GO" id="GO:0008933">
    <property type="term" value="F:peptidoglycan lytic transglycosylase activity"/>
    <property type="evidence" value="ECO:0007669"/>
    <property type="project" value="InterPro"/>
</dbReference>
<feature type="transmembrane region" description="Helical" evidence="9">
    <location>
        <begin position="7"/>
        <end position="28"/>
    </location>
</feature>